<evidence type="ECO:0000313" key="2">
    <source>
        <dbReference type="Proteomes" id="UP001066276"/>
    </source>
</evidence>
<protein>
    <submittedName>
        <fullName evidence="1">Uncharacterized protein</fullName>
    </submittedName>
</protein>
<organism evidence="1 2">
    <name type="scientific">Pleurodeles waltl</name>
    <name type="common">Iberian ribbed newt</name>
    <dbReference type="NCBI Taxonomy" id="8319"/>
    <lineage>
        <taxon>Eukaryota</taxon>
        <taxon>Metazoa</taxon>
        <taxon>Chordata</taxon>
        <taxon>Craniata</taxon>
        <taxon>Vertebrata</taxon>
        <taxon>Euteleostomi</taxon>
        <taxon>Amphibia</taxon>
        <taxon>Batrachia</taxon>
        <taxon>Caudata</taxon>
        <taxon>Salamandroidea</taxon>
        <taxon>Salamandridae</taxon>
        <taxon>Pleurodelinae</taxon>
        <taxon>Pleurodeles</taxon>
    </lineage>
</organism>
<evidence type="ECO:0000313" key="1">
    <source>
        <dbReference type="EMBL" id="KAJ1120409.1"/>
    </source>
</evidence>
<dbReference type="EMBL" id="JANPWB010000012">
    <property type="protein sequence ID" value="KAJ1120409.1"/>
    <property type="molecule type" value="Genomic_DNA"/>
</dbReference>
<dbReference type="Proteomes" id="UP001066276">
    <property type="component" value="Chromosome 8"/>
</dbReference>
<gene>
    <name evidence="1" type="ORF">NDU88_008579</name>
</gene>
<keyword evidence="2" id="KW-1185">Reference proteome</keyword>
<dbReference type="AlphaFoldDB" id="A0AAV7P0P0"/>
<proteinExistence type="predicted"/>
<comment type="caution">
    <text evidence="1">The sequence shown here is derived from an EMBL/GenBank/DDBJ whole genome shotgun (WGS) entry which is preliminary data.</text>
</comment>
<sequence>MGGGRQRDTEELEARAQVMQTNYNMFHFSQTDRKRELLPDEVPGRALRAHRHRPPPVLPKVCGAAHSLRPPGSHEVLPVQWDGLPAW</sequence>
<name>A0AAV7P0P0_PLEWA</name>
<accession>A0AAV7P0P0</accession>
<reference evidence="1" key="1">
    <citation type="journal article" date="2022" name="bioRxiv">
        <title>Sequencing and chromosome-scale assembly of the giantPleurodeles waltlgenome.</title>
        <authorList>
            <person name="Brown T."/>
            <person name="Elewa A."/>
            <person name="Iarovenko S."/>
            <person name="Subramanian E."/>
            <person name="Araus A.J."/>
            <person name="Petzold A."/>
            <person name="Susuki M."/>
            <person name="Suzuki K.-i.T."/>
            <person name="Hayashi T."/>
            <person name="Toyoda A."/>
            <person name="Oliveira C."/>
            <person name="Osipova E."/>
            <person name="Leigh N.D."/>
            <person name="Simon A."/>
            <person name="Yun M.H."/>
        </authorList>
    </citation>
    <scope>NUCLEOTIDE SEQUENCE</scope>
    <source>
        <strain evidence="1">20211129_DDA</strain>
        <tissue evidence="1">Liver</tissue>
    </source>
</reference>